<evidence type="ECO:0000256" key="2">
    <source>
        <dbReference type="PROSITE-ProRule" id="PRU00169"/>
    </source>
</evidence>
<dbReference type="PROSITE" id="PS50110">
    <property type="entry name" value="RESPONSE_REGULATORY"/>
    <property type="match status" value="1"/>
</dbReference>
<accession>A0A0M2SXI3</accession>
<dbReference type="GO" id="GO:0000160">
    <property type="term" value="P:phosphorelay signal transduction system"/>
    <property type="evidence" value="ECO:0007669"/>
    <property type="project" value="InterPro"/>
</dbReference>
<dbReference type="SMART" id="SM00448">
    <property type="entry name" value="REC"/>
    <property type="match status" value="1"/>
</dbReference>
<dbReference type="Pfam" id="PF07228">
    <property type="entry name" value="SpoIIE"/>
    <property type="match status" value="1"/>
</dbReference>
<reference evidence="4 5" key="1">
    <citation type="submission" date="2015-04" db="EMBL/GenBank/DDBJ databases">
        <title>Taxonomic description and genome sequence of Bacillus campisalis sp. nov., a novel member of the genus Bacillus isolated from solar saltern.</title>
        <authorList>
            <person name="Mathan Kumar R."/>
            <person name="Kaur G."/>
            <person name="Kumar A."/>
            <person name="Singh N.K."/>
            <person name="Kaur N."/>
            <person name="Kumar N."/>
            <person name="Mayilraj S."/>
        </authorList>
    </citation>
    <scope>NUCLEOTIDE SEQUENCE [LARGE SCALE GENOMIC DNA]</scope>
    <source>
        <strain evidence="4 5">SA2-6</strain>
    </source>
</reference>
<keyword evidence="1" id="KW-0378">Hydrolase</keyword>
<gene>
    <name evidence="4" type="ORF">WQ57_03385</name>
</gene>
<dbReference type="PANTHER" id="PTHR43156:SF14">
    <property type="entry name" value="PHOSPHOSERINE PHOSPHATASE RSBP"/>
    <property type="match status" value="1"/>
</dbReference>
<dbReference type="InterPro" id="IPR011006">
    <property type="entry name" value="CheY-like_superfamily"/>
</dbReference>
<keyword evidence="2" id="KW-0597">Phosphoprotein</keyword>
<dbReference type="InterPro" id="IPR052016">
    <property type="entry name" value="Bact_Sigma-Reg"/>
</dbReference>
<dbReference type="SUPFAM" id="SSF52172">
    <property type="entry name" value="CheY-like"/>
    <property type="match status" value="1"/>
</dbReference>
<dbReference type="InterPro" id="IPR001932">
    <property type="entry name" value="PPM-type_phosphatase-like_dom"/>
</dbReference>
<dbReference type="EMBL" id="LAYY01000003">
    <property type="protein sequence ID" value="KKK39289.1"/>
    <property type="molecule type" value="Genomic_DNA"/>
</dbReference>
<sequence>MGILIVDDNQVNLFVIEKILNRAGYNDYKSFKSAMELFDYLQIDHPTPVEKPVDLILMDIMMPEIDGIEACRRIQETPHLKDIPIIFVTALEDSNKVAEALDVGGLDYVMKPINKTELLARMRVVLRLKAEKDWHKKQDEKIRNELELSMQVQTSMLSEPILHDHILMKASYLPANTLAGDMYYWYRIDKHRYAAIILDMMGHGISASLVCMFISSVLRDSIHSCSDPEYVMDELNRWMHTLNSRNHHIPYYFTAIYTVIDTQKKTVEYVNAGHPAGFALIDGKEVVALSDRTCAVGFFEQIQVRKTTLSYQHTLQLLLFTDGVEEAVARHGQESGFLEAAASSLLPAEGEPIDCILTREHQTHASDDMCVVLIQAGNHLTENL</sequence>
<name>A0A0M2SXI3_9BACI</name>
<dbReference type="InterPro" id="IPR036457">
    <property type="entry name" value="PPM-type-like_dom_sf"/>
</dbReference>
<dbReference type="PANTHER" id="PTHR43156">
    <property type="entry name" value="STAGE II SPORULATION PROTEIN E-RELATED"/>
    <property type="match status" value="1"/>
</dbReference>
<dbReference type="RefSeq" id="WP_046522324.1">
    <property type="nucleotide sequence ID" value="NZ_LAYY01000003.1"/>
</dbReference>
<evidence type="ECO:0000313" key="4">
    <source>
        <dbReference type="EMBL" id="KKK39289.1"/>
    </source>
</evidence>
<dbReference type="InterPro" id="IPR001789">
    <property type="entry name" value="Sig_transdc_resp-reg_receiver"/>
</dbReference>
<evidence type="ECO:0000256" key="1">
    <source>
        <dbReference type="ARBA" id="ARBA00022801"/>
    </source>
</evidence>
<feature type="domain" description="Response regulatory" evidence="3">
    <location>
        <begin position="2"/>
        <end position="126"/>
    </location>
</feature>
<proteinExistence type="predicted"/>
<dbReference type="AlphaFoldDB" id="A0A0M2SXI3"/>
<feature type="modified residue" description="4-aspartylphosphate" evidence="2">
    <location>
        <position position="59"/>
    </location>
</feature>
<dbReference type="Gene3D" id="3.40.50.2300">
    <property type="match status" value="1"/>
</dbReference>
<protein>
    <submittedName>
        <fullName evidence="4">Response regulator</fullName>
    </submittedName>
</protein>
<dbReference type="Pfam" id="PF00072">
    <property type="entry name" value="Response_reg"/>
    <property type="match status" value="1"/>
</dbReference>
<dbReference type="GO" id="GO:0016791">
    <property type="term" value="F:phosphatase activity"/>
    <property type="evidence" value="ECO:0007669"/>
    <property type="project" value="TreeGrafter"/>
</dbReference>
<evidence type="ECO:0000259" key="3">
    <source>
        <dbReference type="PROSITE" id="PS50110"/>
    </source>
</evidence>
<comment type="caution">
    <text evidence="4">The sequence shown here is derived from an EMBL/GenBank/DDBJ whole genome shotgun (WGS) entry which is preliminary data.</text>
</comment>
<dbReference type="SMART" id="SM00331">
    <property type="entry name" value="PP2C_SIG"/>
    <property type="match status" value="1"/>
</dbReference>
<dbReference type="Proteomes" id="UP000034166">
    <property type="component" value="Unassembled WGS sequence"/>
</dbReference>
<evidence type="ECO:0000313" key="5">
    <source>
        <dbReference type="Proteomes" id="UP000034166"/>
    </source>
</evidence>
<keyword evidence="5" id="KW-1185">Reference proteome</keyword>
<organism evidence="4 5">
    <name type="scientific">Mesobacillus campisalis</name>
    <dbReference type="NCBI Taxonomy" id="1408103"/>
    <lineage>
        <taxon>Bacteria</taxon>
        <taxon>Bacillati</taxon>
        <taxon>Bacillota</taxon>
        <taxon>Bacilli</taxon>
        <taxon>Bacillales</taxon>
        <taxon>Bacillaceae</taxon>
        <taxon>Mesobacillus</taxon>
    </lineage>
</organism>
<dbReference type="PATRIC" id="fig|1408103.3.peg.763"/>
<dbReference type="OrthoDB" id="9763484at2"/>
<dbReference type="Gene3D" id="3.60.40.10">
    <property type="entry name" value="PPM-type phosphatase domain"/>
    <property type="match status" value="1"/>
</dbReference>